<feature type="transmembrane region" description="Helical" evidence="1">
    <location>
        <begin position="36"/>
        <end position="56"/>
    </location>
</feature>
<protein>
    <submittedName>
        <fullName evidence="2">Uncharacterized protein</fullName>
    </submittedName>
</protein>
<keyword evidence="1" id="KW-0812">Transmembrane</keyword>
<dbReference type="Proteomes" id="UP000183413">
    <property type="component" value="Unassembled WGS sequence"/>
</dbReference>
<evidence type="ECO:0000256" key="1">
    <source>
        <dbReference type="SAM" id="Phobius"/>
    </source>
</evidence>
<name>A0A1I5BVA4_9ACTN</name>
<keyword evidence="3" id="KW-1185">Reference proteome</keyword>
<dbReference type="GeneID" id="99651724"/>
<sequence>MSHTIFVTKCLVFGGLLTLVGVFYLGVMIFTWDWAAWPVLLLFFIPALLFFGMAYLKEYWF</sequence>
<reference evidence="2 3" key="1">
    <citation type="submission" date="2016-10" db="EMBL/GenBank/DDBJ databases">
        <authorList>
            <person name="de Groot N.N."/>
        </authorList>
    </citation>
    <scope>NUCLEOTIDE SEQUENCE [LARGE SCALE GENOMIC DNA]</scope>
    <source>
        <strain evidence="2 3">DSM 43067</strain>
    </source>
</reference>
<dbReference type="STRING" id="1993.SAMN04489713_10340"/>
<dbReference type="InParanoid" id="A0A1I5BVA4"/>
<accession>A0A1I5BVA4</accession>
<dbReference type="AlphaFoldDB" id="A0A1I5BVA4"/>
<keyword evidence="1" id="KW-0472">Membrane</keyword>
<keyword evidence="1" id="KW-1133">Transmembrane helix</keyword>
<gene>
    <name evidence="2" type="ORF">SAMN04489713_10340</name>
</gene>
<dbReference type="RefSeq" id="WP_021595221.1">
    <property type="nucleotide sequence ID" value="NZ_CP083237.1"/>
</dbReference>
<evidence type="ECO:0000313" key="3">
    <source>
        <dbReference type="Proteomes" id="UP000183413"/>
    </source>
</evidence>
<organism evidence="2 3">
    <name type="scientific">Actinomadura madurae</name>
    <dbReference type="NCBI Taxonomy" id="1993"/>
    <lineage>
        <taxon>Bacteria</taxon>
        <taxon>Bacillati</taxon>
        <taxon>Actinomycetota</taxon>
        <taxon>Actinomycetes</taxon>
        <taxon>Streptosporangiales</taxon>
        <taxon>Thermomonosporaceae</taxon>
        <taxon>Actinomadura</taxon>
    </lineage>
</organism>
<dbReference type="EMBL" id="FOVH01000003">
    <property type="protein sequence ID" value="SFN78686.1"/>
    <property type="molecule type" value="Genomic_DNA"/>
</dbReference>
<evidence type="ECO:0000313" key="2">
    <source>
        <dbReference type="EMBL" id="SFN78686.1"/>
    </source>
</evidence>
<feature type="transmembrane region" description="Helical" evidence="1">
    <location>
        <begin position="12"/>
        <end position="30"/>
    </location>
</feature>
<proteinExistence type="predicted"/>